<name>A0A857MMC2_9BACT</name>
<protein>
    <submittedName>
        <fullName evidence="2">Uncharacterized protein</fullName>
    </submittedName>
</protein>
<keyword evidence="3" id="KW-1185">Reference proteome</keyword>
<dbReference type="AlphaFoldDB" id="A0A857MMC2"/>
<dbReference type="KEGG" id="mama:GII36_05375"/>
<feature type="region of interest" description="Disordered" evidence="1">
    <location>
        <begin position="157"/>
        <end position="186"/>
    </location>
</feature>
<organism evidence="2 3">
    <name type="scientific">Candidatus Mycosynbacter amalyticus</name>
    <dbReference type="NCBI Taxonomy" id="2665156"/>
    <lineage>
        <taxon>Bacteria</taxon>
        <taxon>Candidatus Saccharimonadota</taxon>
        <taxon>Candidatus Saccharimonadota incertae sedis</taxon>
        <taxon>Candidatus Mycosynbacter</taxon>
    </lineage>
</organism>
<feature type="compositionally biased region" description="Basic and acidic residues" evidence="1">
    <location>
        <begin position="105"/>
        <end position="120"/>
    </location>
</feature>
<reference evidence="2" key="1">
    <citation type="journal article" date="2021" name="Nat. Microbiol.">
        <title>Cocultivation of an ultrasmall environmental parasitic bacterium with lytic ability against bacteria associated with wastewater foams.</title>
        <authorList>
            <person name="Batinovic S."/>
            <person name="Rose J.J.A."/>
            <person name="Ratcliffe J."/>
            <person name="Seviour R.J."/>
            <person name="Petrovski S."/>
        </authorList>
    </citation>
    <scope>NUCLEOTIDE SEQUENCE</scope>
    <source>
        <strain evidence="2">JR1</strain>
    </source>
</reference>
<accession>A0A857MMC2</accession>
<dbReference type="RefSeq" id="WP_260763240.1">
    <property type="nucleotide sequence ID" value="NZ_CP045921.1"/>
</dbReference>
<evidence type="ECO:0000256" key="1">
    <source>
        <dbReference type="SAM" id="MobiDB-lite"/>
    </source>
</evidence>
<feature type="region of interest" description="Disordered" evidence="1">
    <location>
        <begin position="105"/>
        <end position="139"/>
    </location>
</feature>
<dbReference type="Proteomes" id="UP001059824">
    <property type="component" value="Chromosome"/>
</dbReference>
<sequence length="296" mass="33407">MGERIAGTIEQTQEVMSDDAFFESIMGDVHGEGWQDRQEQTEQVLREHYGDQLFRYGSHIGTIDDMLAVCPMMESKVLEGFDAVVAYTDEYKTTQTEIDAIRAEDEQLDEDTPRIQHEAQPDEESTTPRQRDTIHPVRPVEPAPVDAAVADVSTPEPVKVSGRVRSHPALEASRSEAITQPSGDSVEKSYEATASWELHTRTEALDVTSHEIDIPALPRPMEISEHTVPDAHVLPITIAQGAKTEVEVKPHPRISQESWAWHGNQISMIRLNRLLLQYFQKPSLRLAVQWRRQTEA</sequence>
<proteinExistence type="predicted"/>
<evidence type="ECO:0000313" key="3">
    <source>
        <dbReference type="Proteomes" id="UP001059824"/>
    </source>
</evidence>
<gene>
    <name evidence="2" type="ORF">GII36_05375</name>
</gene>
<dbReference type="EMBL" id="CP045921">
    <property type="protein sequence ID" value="QHN43248.1"/>
    <property type="molecule type" value="Genomic_DNA"/>
</dbReference>
<evidence type="ECO:0000313" key="2">
    <source>
        <dbReference type="EMBL" id="QHN43248.1"/>
    </source>
</evidence>